<evidence type="ECO:0000313" key="4">
    <source>
        <dbReference type="Proteomes" id="UP000187735"/>
    </source>
</evidence>
<protein>
    <submittedName>
        <fullName evidence="3">Phage shock protein A</fullName>
    </submittedName>
</protein>
<name>A0A1P8WP06_9PLAN</name>
<dbReference type="InterPro" id="IPR007157">
    <property type="entry name" value="PspA_VIPP1"/>
</dbReference>
<accession>A0A1P8WP06</accession>
<keyword evidence="4" id="KW-1185">Reference proteome</keyword>
<feature type="coiled-coil region" evidence="2">
    <location>
        <begin position="122"/>
        <end position="178"/>
    </location>
</feature>
<proteinExistence type="inferred from homology"/>
<dbReference type="PANTHER" id="PTHR31088">
    <property type="entry name" value="MEMBRANE-ASSOCIATED PROTEIN VIPP1, CHLOROPLASTIC"/>
    <property type="match status" value="1"/>
</dbReference>
<dbReference type="AlphaFoldDB" id="A0A1P8WP06"/>
<evidence type="ECO:0000313" key="3">
    <source>
        <dbReference type="EMBL" id="APZ95791.1"/>
    </source>
</evidence>
<dbReference type="EMBL" id="CP017641">
    <property type="protein sequence ID" value="APZ95791.1"/>
    <property type="molecule type" value="Genomic_DNA"/>
</dbReference>
<feature type="coiled-coil region" evidence="2">
    <location>
        <begin position="40"/>
        <end position="74"/>
    </location>
</feature>
<dbReference type="STRING" id="1891926.Fuma_05453"/>
<sequence length="181" mass="20318">MPHFSRLTDIVTCSLSEILESSDDPQTTLQEVLAEMEEGLASARRVARTSRTNRDRLEKEIASHTAQMNDWLSRAKASLTDGDESAAREALTRKVEVEDLIDGLKPELEASDSNYRNMLRIQKALEARYSEAVRRMAELTGKPAEIRLESETAVHAVTQSQQEKSSEVEAELAELRKQMEG</sequence>
<evidence type="ECO:0000256" key="2">
    <source>
        <dbReference type="SAM" id="Coils"/>
    </source>
</evidence>
<evidence type="ECO:0000256" key="1">
    <source>
        <dbReference type="ARBA" id="ARBA00043985"/>
    </source>
</evidence>
<gene>
    <name evidence="3" type="primary">pspA_2</name>
    <name evidence="3" type="ORF">Fuma_05453</name>
</gene>
<dbReference type="OrthoDB" id="9779630at2"/>
<dbReference type="KEGG" id="fmr:Fuma_05453"/>
<organism evidence="3 4">
    <name type="scientific">Fuerstiella marisgermanici</name>
    <dbReference type="NCBI Taxonomy" id="1891926"/>
    <lineage>
        <taxon>Bacteria</taxon>
        <taxon>Pseudomonadati</taxon>
        <taxon>Planctomycetota</taxon>
        <taxon>Planctomycetia</taxon>
        <taxon>Planctomycetales</taxon>
        <taxon>Planctomycetaceae</taxon>
        <taxon>Fuerstiella</taxon>
    </lineage>
</organism>
<dbReference type="Proteomes" id="UP000187735">
    <property type="component" value="Chromosome"/>
</dbReference>
<dbReference type="RefSeq" id="WP_077026900.1">
    <property type="nucleotide sequence ID" value="NZ_CP017641.1"/>
</dbReference>
<comment type="similarity">
    <text evidence="1">Belongs to the PspA/Vipp/IM30 family.</text>
</comment>
<reference evidence="3 4" key="1">
    <citation type="journal article" date="2016" name="Front. Microbiol.">
        <title>Fuerstia marisgermanicae gen. nov., sp. nov., an Unusual Member of the Phylum Planctomycetes from the German Wadden Sea.</title>
        <authorList>
            <person name="Kohn T."/>
            <person name="Heuer A."/>
            <person name="Jogler M."/>
            <person name="Vollmers J."/>
            <person name="Boedeker C."/>
            <person name="Bunk B."/>
            <person name="Rast P."/>
            <person name="Borchert D."/>
            <person name="Glockner I."/>
            <person name="Freese H.M."/>
            <person name="Klenk H.P."/>
            <person name="Overmann J."/>
            <person name="Kaster A.K."/>
            <person name="Rohde M."/>
            <person name="Wiegand S."/>
            <person name="Jogler C."/>
        </authorList>
    </citation>
    <scope>NUCLEOTIDE SEQUENCE [LARGE SCALE GENOMIC DNA]</scope>
    <source>
        <strain evidence="3 4">NH11</strain>
    </source>
</reference>
<dbReference type="PANTHER" id="PTHR31088:SF6">
    <property type="entry name" value="PHAGE SHOCK PROTEIN A"/>
    <property type="match status" value="1"/>
</dbReference>
<keyword evidence="2" id="KW-0175">Coiled coil</keyword>
<dbReference type="Pfam" id="PF04012">
    <property type="entry name" value="PspA_IM30"/>
    <property type="match status" value="1"/>
</dbReference>